<dbReference type="NCBIfam" id="TIGR03943">
    <property type="entry name" value="TIGR03943 family putative permease subunit"/>
    <property type="match status" value="1"/>
</dbReference>
<sequence>MTLQKRQAIKAIILLLFASFIFILHQTGDITNFIHPNYLHFSQIASIIFLILFFFQVPRIFKTLEAEHDHTYCSPWGCHHEEEQFSIKSLISIGMMVITLLLGFMMPYKTFGADEALVRGIQYSSFNHRKSGDIDLENVNIKRIMNLPIIRLDYTGFTDYMGIISKYPAVFEGKQIEIEGFIAEDMMKKQKVIARFQVTHCVADAQASGIILTNSDELQLMEDTWVRIKGVLKVKEENQQYIPAIHVTSFEKIVTPKNPYIYL</sequence>
<evidence type="ECO:0000256" key="1">
    <source>
        <dbReference type="SAM" id="Phobius"/>
    </source>
</evidence>
<dbReference type="InterPro" id="IPR052955">
    <property type="entry name" value="UPF0703_membrane_permease"/>
</dbReference>
<dbReference type="InterPro" id="IPR015402">
    <property type="entry name" value="DUF1980"/>
</dbReference>
<evidence type="ECO:0000259" key="2">
    <source>
        <dbReference type="Pfam" id="PF09323"/>
    </source>
</evidence>
<feature type="transmembrane region" description="Helical" evidence="1">
    <location>
        <begin position="37"/>
        <end position="55"/>
    </location>
</feature>
<protein>
    <submittedName>
        <fullName evidence="4">Membrane protein</fullName>
    </submittedName>
</protein>
<organism evidence="4 5">
    <name type="scientific">Metabacillus niabensis</name>
    <dbReference type="NCBI Taxonomy" id="324854"/>
    <lineage>
        <taxon>Bacteria</taxon>
        <taxon>Bacillati</taxon>
        <taxon>Bacillota</taxon>
        <taxon>Bacilli</taxon>
        <taxon>Bacillales</taxon>
        <taxon>Bacillaceae</taxon>
        <taxon>Metabacillus</taxon>
    </lineage>
</organism>
<accession>A0ABT9Z5L4</accession>
<keyword evidence="1" id="KW-1133">Transmembrane helix</keyword>
<dbReference type="EMBL" id="JAUSTZ010000009">
    <property type="protein sequence ID" value="MDQ0227492.1"/>
    <property type="molecule type" value="Genomic_DNA"/>
</dbReference>
<dbReference type="Proteomes" id="UP001232245">
    <property type="component" value="Unassembled WGS sequence"/>
</dbReference>
<evidence type="ECO:0000313" key="4">
    <source>
        <dbReference type="EMBL" id="MDQ0227492.1"/>
    </source>
</evidence>
<keyword evidence="1" id="KW-0472">Membrane</keyword>
<evidence type="ECO:0000259" key="3">
    <source>
        <dbReference type="Pfam" id="PF21537"/>
    </source>
</evidence>
<proteinExistence type="predicted"/>
<gene>
    <name evidence="4" type="ORF">J2S02_003837</name>
</gene>
<feature type="domain" description="DUF1980" evidence="3">
    <location>
        <begin position="142"/>
        <end position="262"/>
    </location>
</feature>
<comment type="caution">
    <text evidence="4">The sequence shown here is derived from an EMBL/GenBank/DDBJ whole genome shotgun (WGS) entry which is preliminary data.</text>
</comment>
<dbReference type="Pfam" id="PF09323">
    <property type="entry name" value="DUF1980"/>
    <property type="match status" value="1"/>
</dbReference>
<name>A0ABT9Z5L4_9BACI</name>
<dbReference type="PANTHER" id="PTHR40047:SF1">
    <property type="entry name" value="UPF0703 PROTEIN YCGQ"/>
    <property type="match status" value="1"/>
</dbReference>
<dbReference type="Pfam" id="PF21537">
    <property type="entry name" value="DUF1980_C"/>
    <property type="match status" value="1"/>
</dbReference>
<dbReference type="InterPro" id="IPR048493">
    <property type="entry name" value="DUF1980_N"/>
</dbReference>
<feature type="transmembrane region" description="Helical" evidence="1">
    <location>
        <begin position="7"/>
        <end position="25"/>
    </location>
</feature>
<dbReference type="InterPro" id="IPR048447">
    <property type="entry name" value="DUF1980_C"/>
</dbReference>
<dbReference type="RefSeq" id="WP_174879683.1">
    <property type="nucleotide sequence ID" value="NZ_CADEPK010000038.1"/>
</dbReference>
<keyword evidence="1" id="KW-0812">Transmembrane</keyword>
<feature type="transmembrane region" description="Helical" evidence="1">
    <location>
        <begin position="90"/>
        <end position="108"/>
    </location>
</feature>
<dbReference type="PANTHER" id="PTHR40047">
    <property type="entry name" value="UPF0703 PROTEIN YCGQ"/>
    <property type="match status" value="1"/>
</dbReference>
<reference evidence="4 5" key="1">
    <citation type="submission" date="2023-07" db="EMBL/GenBank/DDBJ databases">
        <title>Genomic Encyclopedia of Type Strains, Phase IV (KMG-IV): sequencing the most valuable type-strain genomes for metagenomic binning, comparative biology and taxonomic classification.</title>
        <authorList>
            <person name="Goeker M."/>
        </authorList>
    </citation>
    <scope>NUCLEOTIDE SEQUENCE [LARGE SCALE GENOMIC DNA]</scope>
    <source>
        <strain evidence="4 5">DSM 17723</strain>
    </source>
</reference>
<keyword evidence="5" id="KW-1185">Reference proteome</keyword>
<evidence type="ECO:0000313" key="5">
    <source>
        <dbReference type="Proteomes" id="UP001232245"/>
    </source>
</evidence>
<feature type="domain" description="DUF1980" evidence="2">
    <location>
        <begin position="9"/>
        <end position="121"/>
    </location>
</feature>